<dbReference type="CDD" id="cd07961">
    <property type="entry name" value="Anticodon_Ia_Ile_ABEc"/>
    <property type="match status" value="1"/>
</dbReference>
<dbReference type="InterPro" id="IPR013155">
    <property type="entry name" value="M/V/L/I-tRNA-synth_anticd-bd"/>
</dbReference>
<keyword evidence="4" id="KW-0648">Protein biosynthesis</keyword>
<feature type="domain" description="Methionyl/Valyl/Leucyl/Isoleucyl-tRNA synthetase anticodon-binding" evidence="8">
    <location>
        <begin position="235"/>
        <end position="381"/>
    </location>
</feature>
<gene>
    <name evidence="9" type="ORF">A3H70_04065</name>
</gene>
<dbReference type="PANTHER" id="PTHR42780:SF1">
    <property type="entry name" value="ISOLEUCINE--TRNA LIGASE, CYTOPLASMIC"/>
    <property type="match status" value="1"/>
</dbReference>
<dbReference type="STRING" id="1798553.A3H70_04065"/>
<evidence type="ECO:0008006" key="11">
    <source>
        <dbReference type="Google" id="ProtNLM"/>
    </source>
</evidence>
<accession>A0A1G2BP26</accession>
<keyword evidence="1" id="KW-0436">Ligase</keyword>
<dbReference type="AlphaFoldDB" id="A0A1G2BP26"/>
<evidence type="ECO:0000256" key="1">
    <source>
        <dbReference type="ARBA" id="ARBA00022598"/>
    </source>
</evidence>
<dbReference type="GO" id="GO:0004822">
    <property type="term" value="F:isoleucine-tRNA ligase activity"/>
    <property type="evidence" value="ECO:0007669"/>
    <property type="project" value="UniProtKB-EC"/>
</dbReference>
<dbReference type="EMBL" id="MHKO01000059">
    <property type="protein sequence ID" value="OGY90873.1"/>
    <property type="molecule type" value="Genomic_DNA"/>
</dbReference>
<keyword evidence="3" id="KW-0067">ATP-binding</keyword>
<feature type="domain" description="Aminoacyl-tRNA synthetase class Ia" evidence="7">
    <location>
        <begin position="45"/>
        <end position="190"/>
    </location>
</feature>
<dbReference type="Gene3D" id="1.10.730.10">
    <property type="entry name" value="Isoleucyl-tRNA Synthetase, Domain 1"/>
    <property type="match status" value="1"/>
</dbReference>
<dbReference type="InterPro" id="IPR009080">
    <property type="entry name" value="tRNAsynth_Ia_anticodon-bd"/>
</dbReference>
<evidence type="ECO:0000256" key="3">
    <source>
        <dbReference type="ARBA" id="ARBA00022840"/>
    </source>
</evidence>
<dbReference type="GO" id="GO:0005524">
    <property type="term" value="F:ATP binding"/>
    <property type="evidence" value="ECO:0007669"/>
    <property type="project" value="UniProtKB-KW"/>
</dbReference>
<evidence type="ECO:0000259" key="8">
    <source>
        <dbReference type="Pfam" id="PF08264"/>
    </source>
</evidence>
<dbReference type="SUPFAM" id="SSF47323">
    <property type="entry name" value="Anticodon-binding domain of a subclass of class I aminoacyl-tRNA synthetases"/>
    <property type="match status" value="1"/>
</dbReference>
<evidence type="ECO:0000313" key="9">
    <source>
        <dbReference type="EMBL" id="OGY90873.1"/>
    </source>
</evidence>
<evidence type="ECO:0000256" key="4">
    <source>
        <dbReference type="ARBA" id="ARBA00022917"/>
    </source>
</evidence>
<dbReference type="InterPro" id="IPR023586">
    <property type="entry name" value="Ile-tRNA-ligase_type2"/>
</dbReference>
<comment type="catalytic activity">
    <reaction evidence="6">
        <text>tRNA(Ile) + L-isoleucine + ATP = L-isoleucyl-tRNA(Ile) + AMP + diphosphate</text>
        <dbReference type="Rhea" id="RHEA:11060"/>
        <dbReference type="Rhea" id="RHEA-COMP:9666"/>
        <dbReference type="Rhea" id="RHEA-COMP:9695"/>
        <dbReference type="ChEBI" id="CHEBI:30616"/>
        <dbReference type="ChEBI" id="CHEBI:33019"/>
        <dbReference type="ChEBI" id="CHEBI:58045"/>
        <dbReference type="ChEBI" id="CHEBI:78442"/>
        <dbReference type="ChEBI" id="CHEBI:78528"/>
        <dbReference type="ChEBI" id="CHEBI:456215"/>
        <dbReference type="EC" id="6.1.1.5"/>
    </reaction>
</comment>
<dbReference type="InterPro" id="IPR002300">
    <property type="entry name" value="aa-tRNA-synth_Ia"/>
</dbReference>
<comment type="caution">
    <text evidence="9">The sequence shown here is derived from an EMBL/GenBank/DDBJ whole genome shotgun (WGS) entry which is preliminary data.</text>
</comment>
<evidence type="ECO:0000256" key="2">
    <source>
        <dbReference type="ARBA" id="ARBA00022741"/>
    </source>
</evidence>
<keyword evidence="5" id="KW-0030">Aminoacyl-tRNA synthetase</keyword>
<dbReference type="Pfam" id="PF08264">
    <property type="entry name" value="Anticodon_1"/>
    <property type="match status" value="1"/>
</dbReference>
<proteinExistence type="predicted"/>
<dbReference type="GO" id="GO:0006428">
    <property type="term" value="P:isoleucyl-tRNA aminoacylation"/>
    <property type="evidence" value="ECO:0007669"/>
    <property type="project" value="TreeGrafter"/>
</dbReference>
<dbReference type="GO" id="GO:0000049">
    <property type="term" value="F:tRNA binding"/>
    <property type="evidence" value="ECO:0007669"/>
    <property type="project" value="InterPro"/>
</dbReference>
<evidence type="ECO:0000259" key="7">
    <source>
        <dbReference type="Pfam" id="PF00133"/>
    </source>
</evidence>
<evidence type="ECO:0000256" key="6">
    <source>
        <dbReference type="ARBA" id="ARBA00048359"/>
    </source>
</evidence>
<dbReference type="Gene3D" id="3.40.50.620">
    <property type="entry name" value="HUPs"/>
    <property type="match status" value="1"/>
</dbReference>
<evidence type="ECO:0000256" key="5">
    <source>
        <dbReference type="ARBA" id="ARBA00023146"/>
    </source>
</evidence>
<dbReference type="SUPFAM" id="SSF52374">
    <property type="entry name" value="Nucleotidylyl transferase"/>
    <property type="match status" value="1"/>
</dbReference>
<protein>
    <recommendedName>
        <fullName evidence="11">Isoleucine--tRNA ligase</fullName>
    </recommendedName>
</protein>
<keyword evidence="2" id="KW-0547">Nucleotide-binding</keyword>
<dbReference type="Pfam" id="PF00133">
    <property type="entry name" value="tRNA-synt_1"/>
    <property type="match status" value="1"/>
</dbReference>
<reference evidence="9 10" key="1">
    <citation type="journal article" date="2016" name="Nat. Commun.">
        <title>Thousands of microbial genomes shed light on interconnected biogeochemical processes in an aquifer system.</title>
        <authorList>
            <person name="Anantharaman K."/>
            <person name="Brown C.T."/>
            <person name="Hug L.A."/>
            <person name="Sharon I."/>
            <person name="Castelle C.J."/>
            <person name="Probst A.J."/>
            <person name="Thomas B.C."/>
            <person name="Singh A."/>
            <person name="Wilkins M.J."/>
            <person name="Karaoz U."/>
            <person name="Brodie E.L."/>
            <person name="Williams K.H."/>
            <person name="Hubbard S.S."/>
            <person name="Banfield J.F."/>
        </authorList>
    </citation>
    <scope>NUCLEOTIDE SEQUENCE [LARGE SCALE GENOMIC DNA]</scope>
</reference>
<sequence>MVVVAQGIVSAVFDYILNKGSLEKFYYLCDYTPFAAPFGYYLNEDGSGFDLHKHYIDQITLKGKNGSALRRIPDVLDCWFESGSMPFAQLHYPFENEKKFKDNFPAQFIAEGVDQPRTWFYYLHVLAVAIMGKPSFKNVIVNGIVLAEDGKKMSKRLQNYPDPMAIFNKYGADAVRYYLACSPVLRAEDLNFSEKGVEEVVKKVLLILYNVLSFYKLYSDPNDPNKHPNDANILDEWMIAKTWLLIDEVAIAYNSYDLNRAARPITGFINDLSTWYLRRSRDRFKGDDEKDKKAVLGTLRWTLEQLALVMSPVMPFTAEYVWQELGNKESVHLAKWPDKQKIKEVGHIMNRMDAAKIIVELGLAKRAEKGIKIRQPLQKIIVKGEELDKEYTQLIIDELNVKTVEFQKGDGEHVVVELDMAITPELKLEGHLRELVRTINGRRKKAGLTPGDVIAVTYQTDSEELRKVFVQYGEALKKAVIAGEIKSSENDGETMEINGEQIKISIQKYKLQVTSFKLQDREEFCGNLETGNL</sequence>
<dbReference type="Proteomes" id="UP000178109">
    <property type="component" value="Unassembled WGS sequence"/>
</dbReference>
<organism evidence="9 10">
    <name type="scientific">Candidatus Komeilibacteria bacterium RIFCSPLOWO2_02_FULL_48_11</name>
    <dbReference type="NCBI Taxonomy" id="1798553"/>
    <lineage>
        <taxon>Bacteria</taxon>
        <taxon>Candidatus Komeiliibacteriota</taxon>
    </lineage>
</organism>
<evidence type="ECO:0000313" key="10">
    <source>
        <dbReference type="Proteomes" id="UP000178109"/>
    </source>
</evidence>
<name>A0A1G2BP26_9BACT</name>
<dbReference type="InterPro" id="IPR033709">
    <property type="entry name" value="Anticodon_Ile_ABEc"/>
</dbReference>
<dbReference type="PANTHER" id="PTHR42780">
    <property type="entry name" value="SOLEUCYL-TRNA SYNTHETASE"/>
    <property type="match status" value="1"/>
</dbReference>
<dbReference type="InterPro" id="IPR014729">
    <property type="entry name" value="Rossmann-like_a/b/a_fold"/>
</dbReference>